<gene>
    <name evidence="3" type="ORF">HKD21_14080</name>
</gene>
<dbReference type="EMBL" id="JABCQO010000026">
    <property type="protein sequence ID" value="MBF0877954.1"/>
    <property type="molecule type" value="Genomic_DNA"/>
</dbReference>
<keyword evidence="4" id="KW-1185">Reference proteome</keyword>
<evidence type="ECO:0000259" key="2">
    <source>
        <dbReference type="Pfam" id="PF10546"/>
    </source>
</evidence>
<sequence length="343" mass="38557">MKKEISPRAIGGLARSKSLGPEKRKEIASAAAKARWEKRRLVKATHGSTEHPLVIGDVQIPCFVLEDGRRVLTQGGFTDALGMARGGSMIAGMNRLELFVSRKSINPHINNEIAERFATPIEFVTPDGFRALGFEAELLHDLCEAVLSARLKGDLQKQQQGIAQKCEILVRGFARVGIIALVDEATGYQRDREKTALADILEKFIAKELSAWVPTFSADFYEQMFRLRGLEFSSGNVRRPQYFGVLTNDIVYKRIAPGILEELKRVTPRTDQGRPTAKYFQSLTSNLGYPKLKEHLGAVTALMKISRDWPQFINTLNEHYPRYDMTPMLPMDYDQRDDTGEGL</sequence>
<dbReference type="InterPro" id="IPR018874">
    <property type="entry name" value="Phage_Mx8_p63_C"/>
</dbReference>
<proteinExistence type="predicted"/>
<protein>
    <recommendedName>
        <fullName evidence="2">Bacteriophage Mx8 p63 C-terminal domain-containing protein</fullName>
    </recommendedName>
</protein>
<name>A0ABR9YHZ4_9PROT</name>
<feature type="region of interest" description="Disordered" evidence="1">
    <location>
        <begin position="1"/>
        <end position="22"/>
    </location>
</feature>
<feature type="domain" description="Bacteriophage Mx8 p63 C-terminal" evidence="2">
    <location>
        <begin position="200"/>
        <end position="292"/>
    </location>
</feature>
<dbReference type="Pfam" id="PF10546">
    <property type="entry name" value="P63C"/>
    <property type="match status" value="1"/>
</dbReference>
<reference evidence="3" key="1">
    <citation type="submission" date="2020-04" db="EMBL/GenBank/DDBJ databases">
        <authorList>
            <person name="Sombolestani A."/>
        </authorList>
    </citation>
    <scope>NUCLEOTIDE SEQUENCE</scope>
    <source>
        <strain evidence="3">LMG 27748</strain>
    </source>
</reference>
<comment type="caution">
    <text evidence="3">The sequence shown here is derived from an EMBL/GenBank/DDBJ whole genome shotgun (WGS) entry which is preliminary data.</text>
</comment>
<evidence type="ECO:0000313" key="4">
    <source>
        <dbReference type="Proteomes" id="UP000630952"/>
    </source>
</evidence>
<accession>A0ABR9YHZ4</accession>
<dbReference type="Proteomes" id="UP000630952">
    <property type="component" value="Unassembled WGS sequence"/>
</dbReference>
<evidence type="ECO:0000313" key="3">
    <source>
        <dbReference type="EMBL" id="MBF0877954.1"/>
    </source>
</evidence>
<reference evidence="3" key="2">
    <citation type="submission" date="2020-11" db="EMBL/GenBank/DDBJ databases">
        <title>Description of novel Gluconobacter species.</title>
        <authorList>
            <person name="Cleenwerck I."/>
            <person name="Cnockaert M."/>
            <person name="Borremans W."/>
            <person name="Wieme A.D."/>
            <person name="De Vuyst L."/>
            <person name="Vandamme P."/>
        </authorList>
    </citation>
    <scope>NUCLEOTIDE SEQUENCE</scope>
    <source>
        <strain evidence="3">LMG 27748</strain>
    </source>
</reference>
<evidence type="ECO:0000256" key="1">
    <source>
        <dbReference type="SAM" id="MobiDB-lite"/>
    </source>
</evidence>
<organism evidence="3 4">
    <name type="scientific">Gluconobacter cerevisiae</name>
    <dbReference type="NCBI Taxonomy" id="1379734"/>
    <lineage>
        <taxon>Bacteria</taxon>
        <taxon>Pseudomonadati</taxon>
        <taxon>Pseudomonadota</taxon>
        <taxon>Alphaproteobacteria</taxon>
        <taxon>Acetobacterales</taxon>
        <taxon>Acetobacteraceae</taxon>
        <taxon>Gluconobacter</taxon>
    </lineage>
</organism>